<evidence type="ECO:0000313" key="2">
    <source>
        <dbReference type="EMBL" id="ABI14391.1"/>
    </source>
</evidence>
<keyword evidence="1" id="KW-0812">Transmembrane</keyword>
<protein>
    <submittedName>
        <fullName evidence="2">Uncharacterized protein</fullName>
    </submittedName>
</protein>
<keyword evidence="1" id="KW-1133">Transmembrane helix</keyword>
<dbReference type="AlphaFoldDB" id="A3E3Y4"/>
<keyword evidence="1" id="KW-0472">Membrane</keyword>
<sequence length="187" mass="21763">MAGLMRRAALRPLTMLPQRGASGPVCPVNLDTFPSTSEKTMGPHGFCRGSYSITKGIVGPLYRPPWVVGGIHNPTIDPEKHFNTQDRWKTVPFSKMIKYFMYSLMPARVQLFMVFIPITAILFVVWLEHRREPMEVFMDNETYWKDYDSYAYGVYFDHHHFSHMLCHRRAHKWGYAGQDITLEDGHH</sequence>
<accession>A3E3Y4</accession>
<name>A3E3Y4_KARVE</name>
<evidence type="ECO:0000256" key="1">
    <source>
        <dbReference type="SAM" id="Phobius"/>
    </source>
</evidence>
<dbReference type="EMBL" id="DQ867060">
    <property type="protein sequence ID" value="ABI14391.1"/>
    <property type="molecule type" value="mRNA"/>
</dbReference>
<reference evidence="2" key="1">
    <citation type="journal article" date="2007" name="Proc. Natl. Acad. Sci. U.S.A.">
        <title>Spliced leader RNA trans-splicing in dinoflagellates.</title>
        <authorList>
            <person name="Zhang H."/>
            <person name="Hou Y."/>
            <person name="Miranda L."/>
            <person name="Campbell D.A."/>
            <person name="Sturm N.R."/>
            <person name="Gaasterland T."/>
            <person name="Lin S."/>
        </authorList>
    </citation>
    <scope>NUCLEOTIDE SEQUENCE</scope>
</reference>
<organism evidence="2">
    <name type="scientific">Karlodinium veneficum</name>
    <name type="common">Dinoflagellate</name>
    <name type="synonym">Karlodinium micrum</name>
    <dbReference type="NCBI Taxonomy" id="407301"/>
    <lineage>
        <taxon>Eukaryota</taxon>
        <taxon>Sar</taxon>
        <taxon>Alveolata</taxon>
        <taxon>Dinophyceae</taxon>
        <taxon>Gymnodiniales</taxon>
        <taxon>Kareniaceae</taxon>
        <taxon>Karlodinium</taxon>
    </lineage>
</organism>
<proteinExistence type="evidence at transcript level"/>
<feature type="transmembrane region" description="Helical" evidence="1">
    <location>
        <begin position="109"/>
        <end position="127"/>
    </location>
</feature>